<feature type="domain" description="Integrase catalytic" evidence="1">
    <location>
        <begin position="148"/>
        <end position="215"/>
    </location>
</feature>
<organism evidence="2">
    <name type="scientific">Lygus hesperus</name>
    <name type="common">Western plant bug</name>
    <dbReference type="NCBI Taxonomy" id="30085"/>
    <lineage>
        <taxon>Eukaryota</taxon>
        <taxon>Metazoa</taxon>
        <taxon>Ecdysozoa</taxon>
        <taxon>Arthropoda</taxon>
        <taxon>Hexapoda</taxon>
        <taxon>Insecta</taxon>
        <taxon>Pterygota</taxon>
        <taxon>Neoptera</taxon>
        <taxon>Paraneoptera</taxon>
        <taxon>Hemiptera</taxon>
        <taxon>Heteroptera</taxon>
        <taxon>Panheteroptera</taxon>
        <taxon>Cimicomorpha</taxon>
        <taxon>Miridae</taxon>
        <taxon>Mirini</taxon>
        <taxon>Lygus</taxon>
    </lineage>
</organism>
<dbReference type="GO" id="GO:0015074">
    <property type="term" value="P:DNA integration"/>
    <property type="evidence" value="ECO:0007669"/>
    <property type="project" value="InterPro"/>
</dbReference>
<evidence type="ECO:0000259" key="1">
    <source>
        <dbReference type="PROSITE" id="PS50994"/>
    </source>
</evidence>
<dbReference type="PANTHER" id="PTHR47266">
    <property type="entry name" value="ENDONUCLEASE-RELATED"/>
    <property type="match status" value="1"/>
</dbReference>
<dbReference type="EMBL" id="GBHO01042539">
    <property type="protein sequence ID" value="JAG01065.1"/>
    <property type="molecule type" value="Transcribed_RNA"/>
</dbReference>
<reference evidence="2" key="1">
    <citation type="journal article" date="2014" name="PLoS ONE">
        <title>Transcriptome-Based Identification of ABC Transporters in the Western Tarnished Plant Bug Lygus hesperus.</title>
        <authorList>
            <person name="Hull J.J."/>
            <person name="Chaney K."/>
            <person name="Geib S.M."/>
            <person name="Fabrick J.A."/>
            <person name="Brent C.S."/>
            <person name="Walsh D."/>
            <person name="Lavine L.C."/>
        </authorList>
    </citation>
    <scope>NUCLEOTIDE SEQUENCE</scope>
</reference>
<dbReference type="InterPro" id="IPR001584">
    <property type="entry name" value="Integrase_cat-core"/>
</dbReference>
<dbReference type="InterPro" id="IPR052160">
    <property type="entry name" value="Gypsy_RT_Integrase-like"/>
</dbReference>
<protein>
    <submittedName>
        <fullName evidence="2">Gypsy retrotransposon integrase-like protein 1</fullName>
    </submittedName>
</protein>
<sequence length="215" mass="24232">KSNVVADALSRAYETCVVETATSDSPADPWYAKMMNNVSTFPDQYSDWSIFSGKLYKRVTCSKRLSGLDDPWRIVVPKKDRPAVLESCHDDPLSAHLGGFKTLSRMKQQYYWPGMAKDTHKYVAHCKICLAQKPLQQLPAGLLGKQKQVSEPWQLISADFMGPFPSSSNRNKFLLVVTDYFSKYCLIHPLRSGTAGPLTKFVEEQVFLTYGVPKI</sequence>
<accession>A0A0A9W886</accession>
<dbReference type="Gene3D" id="1.10.340.70">
    <property type="match status" value="1"/>
</dbReference>
<dbReference type="InterPro" id="IPR036397">
    <property type="entry name" value="RNaseH_sf"/>
</dbReference>
<dbReference type="SUPFAM" id="SSF53098">
    <property type="entry name" value="Ribonuclease H-like"/>
    <property type="match status" value="1"/>
</dbReference>
<feature type="non-terminal residue" evidence="2">
    <location>
        <position position="215"/>
    </location>
</feature>
<evidence type="ECO:0000313" key="2">
    <source>
        <dbReference type="EMBL" id="JAG01065.1"/>
    </source>
</evidence>
<gene>
    <name evidence="2" type="primary">GIN1_7</name>
    <name evidence="2" type="ORF">CM83_104062</name>
</gene>
<reference evidence="2" key="2">
    <citation type="submission" date="2014-07" db="EMBL/GenBank/DDBJ databases">
        <authorList>
            <person name="Hull J."/>
        </authorList>
    </citation>
    <scope>NUCLEOTIDE SEQUENCE</scope>
</reference>
<dbReference type="Pfam" id="PF17921">
    <property type="entry name" value="Integrase_H2C2"/>
    <property type="match status" value="1"/>
</dbReference>
<dbReference type="GO" id="GO:0003676">
    <property type="term" value="F:nucleic acid binding"/>
    <property type="evidence" value="ECO:0007669"/>
    <property type="project" value="InterPro"/>
</dbReference>
<proteinExistence type="predicted"/>
<dbReference type="InterPro" id="IPR041588">
    <property type="entry name" value="Integrase_H2C2"/>
</dbReference>
<feature type="non-terminal residue" evidence="2">
    <location>
        <position position="1"/>
    </location>
</feature>
<dbReference type="AlphaFoldDB" id="A0A0A9W886"/>
<name>A0A0A9W886_LYGHE</name>
<dbReference type="InterPro" id="IPR012337">
    <property type="entry name" value="RNaseH-like_sf"/>
</dbReference>
<dbReference type="PROSITE" id="PS50994">
    <property type="entry name" value="INTEGRASE"/>
    <property type="match status" value="1"/>
</dbReference>
<dbReference type="FunFam" id="1.10.340.70:FF:000001">
    <property type="entry name" value="Retrovirus-related Pol polyprotein from transposon gypsy-like Protein"/>
    <property type="match status" value="1"/>
</dbReference>
<dbReference type="Gene3D" id="3.30.420.10">
    <property type="entry name" value="Ribonuclease H-like superfamily/Ribonuclease H"/>
    <property type="match status" value="1"/>
</dbReference>